<reference evidence="2" key="2">
    <citation type="submission" date="2023-06" db="EMBL/GenBank/DDBJ databases">
        <authorList>
            <consortium name="Lawrence Berkeley National Laboratory"/>
            <person name="Haridas S."/>
            <person name="Hensen N."/>
            <person name="Bonometti L."/>
            <person name="Westerberg I."/>
            <person name="Brannstrom I.O."/>
            <person name="Guillou S."/>
            <person name="Cros-Aarteil S."/>
            <person name="Calhoun S."/>
            <person name="Kuo A."/>
            <person name="Mondo S."/>
            <person name="Pangilinan J."/>
            <person name="Riley R."/>
            <person name="Labutti K."/>
            <person name="Andreopoulos B."/>
            <person name="Lipzen A."/>
            <person name="Chen C."/>
            <person name="Yanf M."/>
            <person name="Daum C."/>
            <person name="Ng V."/>
            <person name="Clum A."/>
            <person name="Steindorff A."/>
            <person name="Ohm R."/>
            <person name="Martin F."/>
            <person name="Silar P."/>
            <person name="Natvig D."/>
            <person name="Lalanne C."/>
            <person name="Gautier V."/>
            <person name="Ament-Velasquez S.L."/>
            <person name="Kruys A."/>
            <person name="Hutchinson M.I."/>
            <person name="Powell A.J."/>
            <person name="Barry K."/>
            <person name="Miller A.N."/>
            <person name="Grigoriev I.V."/>
            <person name="Debuchy R."/>
            <person name="Gladieux P."/>
            <person name="Thoren M.H."/>
            <person name="Johannesson H."/>
        </authorList>
    </citation>
    <scope>NUCLEOTIDE SEQUENCE</scope>
    <source>
        <strain evidence="2">CBS 168.71</strain>
    </source>
</reference>
<gene>
    <name evidence="2" type="ORF">B0H64DRAFT_377951</name>
</gene>
<evidence type="ECO:0000259" key="1">
    <source>
        <dbReference type="Pfam" id="PF22807"/>
    </source>
</evidence>
<dbReference type="InterPro" id="IPR054539">
    <property type="entry name" value="Beta-prop_PDH"/>
</dbReference>
<comment type="caution">
    <text evidence="2">The sequence shown here is derived from an EMBL/GenBank/DDBJ whole genome shotgun (WGS) entry which is preliminary data.</text>
</comment>
<evidence type="ECO:0000313" key="2">
    <source>
        <dbReference type="EMBL" id="KAK3291187.1"/>
    </source>
</evidence>
<dbReference type="Pfam" id="PF22807">
    <property type="entry name" value="TrAA12"/>
    <property type="match status" value="1"/>
</dbReference>
<accession>A0AAE0H754</accession>
<organism evidence="2 3">
    <name type="scientific">Chaetomium fimeti</name>
    <dbReference type="NCBI Taxonomy" id="1854472"/>
    <lineage>
        <taxon>Eukaryota</taxon>
        <taxon>Fungi</taxon>
        <taxon>Dikarya</taxon>
        <taxon>Ascomycota</taxon>
        <taxon>Pezizomycotina</taxon>
        <taxon>Sordariomycetes</taxon>
        <taxon>Sordariomycetidae</taxon>
        <taxon>Sordariales</taxon>
        <taxon>Chaetomiaceae</taxon>
        <taxon>Chaetomium</taxon>
    </lineage>
</organism>
<evidence type="ECO:0000313" key="3">
    <source>
        <dbReference type="Proteomes" id="UP001278766"/>
    </source>
</evidence>
<keyword evidence="3" id="KW-1185">Reference proteome</keyword>
<dbReference type="GeneID" id="87839499"/>
<dbReference type="RefSeq" id="XP_062654701.1">
    <property type="nucleotide sequence ID" value="XM_062802551.1"/>
</dbReference>
<feature type="domain" description="Pyrroloquinoline quinone-dependent pyranose dehydrogenase beta-propeller" evidence="1">
    <location>
        <begin position="66"/>
        <end position="203"/>
    </location>
</feature>
<dbReference type="Proteomes" id="UP001278766">
    <property type="component" value="Unassembled WGS sequence"/>
</dbReference>
<dbReference type="EMBL" id="JAUEPN010000010">
    <property type="protein sequence ID" value="KAK3291187.1"/>
    <property type="molecule type" value="Genomic_DNA"/>
</dbReference>
<proteinExistence type="predicted"/>
<protein>
    <recommendedName>
        <fullName evidence="1">Pyrroloquinoline quinone-dependent pyranose dehydrogenase beta-propeller domain-containing protein</fullName>
    </recommendedName>
</protein>
<name>A0AAE0H754_9PEZI</name>
<reference evidence="2" key="1">
    <citation type="journal article" date="2023" name="Mol. Phylogenet. Evol.">
        <title>Genome-scale phylogeny and comparative genomics of the fungal order Sordariales.</title>
        <authorList>
            <person name="Hensen N."/>
            <person name="Bonometti L."/>
            <person name="Westerberg I."/>
            <person name="Brannstrom I.O."/>
            <person name="Guillou S."/>
            <person name="Cros-Aarteil S."/>
            <person name="Calhoun S."/>
            <person name="Haridas S."/>
            <person name="Kuo A."/>
            <person name="Mondo S."/>
            <person name="Pangilinan J."/>
            <person name="Riley R."/>
            <person name="LaButti K."/>
            <person name="Andreopoulos B."/>
            <person name="Lipzen A."/>
            <person name="Chen C."/>
            <person name="Yan M."/>
            <person name="Daum C."/>
            <person name="Ng V."/>
            <person name="Clum A."/>
            <person name="Steindorff A."/>
            <person name="Ohm R.A."/>
            <person name="Martin F."/>
            <person name="Silar P."/>
            <person name="Natvig D.O."/>
            <person name="Lalanne C."/>
            <person name="Gautier V."/>
            <person name="Ament-Velasquez S.L."/>
            <person name="Kruys A."/>
            <person name="Hutchinson M.I."/>
            <person name="Powell A.J."/>
            <person name="Barry K."/>
            <person name="Miller A.N."/>
            <person name="Grigoriev I.V."/>
            <person name="Debuchy R."/>
            <person name="Gladieux P."/>
            <person name="Hiltunen Thoren M."/>
            <person name="Johannesson H."/>
        </authorList>
    </citation>
    <scope>NUCLEOTIDE SEQUENCE</scope>
    <source>
        <strain evidence="2">CBS 168.71</strain>
    </source>
</reference>
<sequence length="204" mass="22306">MVVESGKDRPVELALSNNVNTLYTSSAESVFGLDMTPRVATFRVNHAIIANMRLRKMPRGPKSSPTVSQIRAFDPANLTDHAAPYSLISDGVVLDWGLRNSVGVGEHPVTTGIYGVDDSVDGVKRNGHDVHENNPVEEFNVFGYLNGTVMANQGANIRYPRCFAVWQVDKILDNDGLVITKQISMQENTTLQDGTCASDYIPPD</sequence>
<dbReference type="AlphaFoldDB" id="A0AAE0H754"/>